<dbReference type="GO" id="GO:0046464">
    <property type="term" value="P:acylglycerol catabolic process"/>
    <property type="evidence" value="ECO:0007669"/>
    <property type="project" value="TreeGrafter"/>
</dbReference>
<proteinExistence type="predicted"/>
<evidence type="ECO:0000259" key="1">
    <source>
        <dbReference type="Pfam" id="PF00561"/>
    </source>
</evidence>
<comment type="caution">
    <text evidence="2">The sequence shown here is derived from an EMBL/GenBank/DDBJ whole genome shotgun (WGS) entry which is preliminary data.</text>
</comment>
<dbReference type="Proteomes" id="UP000294980">
    <property type="component" value="Unassembled WGS sequence"/>
</dbReference>
<dbReference type="RefSeq" id="WP_117319612.1">
    <property type="nucleotide sequence ID" value="NZ_QQSW01000031.1"/>
</dbReference>
<dbReference type="PANTHER" id="PTHR43798:SF33">
    <property type="entry name" value="HYDROLASE, PUTATIVE (AFU_ORTHOLOGUE AFUA_2G14860)-RELATED"/>
    <property type="match status" value="1"/>
</dbReference>
<dbReference type="InterPro" id="IPR050266">
    <property type="entry name" value="AB_hydrolase_sf"/>
</dbReference>
<dbReference type="Gene3D" id="3.40.50.1820">
    <property type="entry name" value="alpha/beta hydrolase"/>
    <property type="match status" value="1"/>
</dbReference>
<dbReference type="InterPro" id="IPR029058">
    <property type="entry name" value="AB_hydrolase_fold"/>
</dbReference>
<evidence type="ECO:0000313" key="3">
    <source>
        <dbReference type="Proteomes" id="UP000294980"/>
    </source>
</evidence>
<dbReference type="PANTHER" id="PTHR43798">
    <property type="entry name" value="MONOACYLGLYCEROL LIPASE"/>
    <property type="match status" value="1"/>
</dbReference>
<organism evidence="2 3">
    <name type="scientific">Chromatocurvus halotolerans</name>
    <dbReference type="NCBI Taxonomy" id="1132028"/>
    <lineage>
        <taxon>Bacteria</taxon>
        <taxon>Pseudomonadati</taxon>
        <taxon>Pseudomonadota</taxon>
        <taxon>Gammaproteobacteria</taxon>
        <taxon>Cellvibrionales</taxon>
        <taxon>Halieaceae</taxon>
        <taxon>Chromatocurvus</taxon>
    </lineage>
</organism>
<sequence length="295" mass="33745">MRPEEWHSRGALRHHGDYRLFVIDEGTAAQETLLLIHGFPTASWDWHKIWPTLRQDYRVVAMDMLGFGFSDKPTTHRYSIHDQADRVEHVVRDLGLERFHVLAHDYGDTVAQELLARQNAGTGAGQWLSACFLNGGLFPETHRALITQKLLLSPLGPLVNRLSGYRSFARAMGRVFGADTQPDSRELNDFWSLIEHNEGRHVFHNLITYMRDRRQHRERWVGAIQHSKVPVALINGSADPVSGAHMVARFRELELPLDYLAELPRIGHYPHTEAARAVVEHYLAFLETISPRAET</sequence>
<gene>
    <name evidence="2" type="ORF">EV688_12411</name>
</gene>
<reference evidence="2 3" key="1">
    <citation type="submission" date="2019-03" db="EMBL/GenBank/DDBJ databases">
        <title>Genomic Encyclopedia of Type Strains, Phase IV (KMG-IV): sequencing the most valuable type-strain genomes for metagenomic binning, comparative biology and taxonomic classification.</title>
        <authorList>
            <person name="Goeker M."/>
        </authorList>
    </citation>
    <scope>NUCLEOTIDE SEQUENCE [LARGE SCALE GENOMIC DNA]</scope>
    <source>
        <strain evidence="2 3">DSM 23344</strain>
    </source>
</reference>
<keyword evidence="3" id="KW-1185">Reference proteome</keyword>
<dbReference type="Pfam" id="PF00561">
    <property type="entry name" value="Abhydrolase_1"/>
    <property type="match status" value="1"/>
</dbReference>
<dbReference type="PRINTS" id="PR00412">
    <property type="entry name" value="EPOXHYDRLASE"/>
</dbReference>
<protein>
    <submittedName>
        <fullName evidence="2">Pimeloyl-ACP methyl ester carboxylesterase</fullName>
    </submittedName>
</protein>
<dbReference type="InterPro" id="IPR000639">
    <property type="entry name" value="Epox_hydrolase-like"/>
</dbReference>
<name>A0A4R2KLV0_9GAMM</name>
<dbReference type="OrthoDB" id="334507at2"/>
<accession>A0A4R2KLV0</accession>
<dbReference type="GO" id="GO:0047372">
    <property type="term" value="F:monoacylglycerol lipase activity"/>
    <property type="evidence" value="ECO:0007669"/>
    <property type="project" value="TreeGrafter"/>
</dbReference>
<dbReference type="InterPro" id="IPR000073">
    <property type="entry name" value="AB_hydrolase_1"/>
</dbReference>
<feature type="domain" description="AB hydrolase-1" evidence="1">
    <location>
        <begin position="32"/>
        <end position="117"/>
    </location>
</feature>
<dbReference type="SUPFAM" id="SSF53474">
    <property type="entry name" value="alpha/beta-Hydrolases"/>
    <property type="match status" value="1"/>
</dbReference>
<dbReference type="EMBL" id="SLWX01000024">
    <property type="protein sequence ID" value="TCO70998.1"/>
    <property type="molecule type" value="Genomic_DNA"/>
</dbReference>
<dbReference type="AlphaFoldDB" id="A0A4R2KLV0"/>
<dbReference type="GO" id="GO:0016020">
    <property type="term" value="C:membrane"/>
    <property type="evidence" value="ECO:0007669"/>
    <property type="project" value="TreeGrafter"/>
</dbReference>
<evidence type="ECO:0000313" key="2">
    <source>
        <dbReference type="EMBL" id="TCO70998.1"/>
    </source>
</evidence>